<dbReference type="InterPro" id="IPR014729">
    <property type="entry name" value="Rossmann-like_a/b/a_fold"/>
</dbReference>
<accession>A0A0K1PY42</accession>
<keyword evidence="6" id="KW-1185">Reference proteome</keyword>
<dbReference type="PANTHER" id="PTHR43284">
    <property type="entry name" value="ASPARAGINE SYNTHETASE (GLUTAMINE-HYDROLYZING)"/>
    <property type="match status" value="1"/>
</dbReference>
<dbReference type="GO" id="GO:0005829">
    <property type="term" value="C:cytosol"/>
    <property type="evidence" value="ECO:0007669"/>
    <property type="project" value="TreeGrafter"/>
</dbReference>
<dbReference type="SUPFAM" id="SSF52402">
    <property type="entry name" value="Adenine nucleotide alpha hydrolases-like"/>
    <property type="match status" value="1"/>
</dbReference>
<evidence type="ECO:0000256" key="1">
    <source>
        <dbReference type="ARBA" id="ARBA00005187"/>
    </source>
</evidence>
<dbReference type="GO" id="GO:0006529">
    <property type="term" value="P:asparagine biosynthetic process"/>
    <property type="evidence" value="ECO:0007669"/>
    <property type="project" value="InterPro"/>
</dbReference>
<protein>
    <recommendedName>
        <fullName evidence="2">asparagine synthase (glutamine-hydrolyzing)</fullName>
        <ecNumber evidence="2">6.3.5.4</ecNumber>
    </recommendedName>
</protein>
<comment type="pathway">
    <text evidence="1">Amino-acid biosynthesis; L-asparagine biosynthesis; L-asparagine from L-aspartate (L-Gln route): step 1/1.</text>
</comment>
<dbReference type="Gene3D" id="3.40.50.620">
    <property type="entry name" value="HUPs"/>
    <property type="match status" value="1"/>
</dbReference>
<feature type="domain" description="Asparagine synthetase" evidence="4">
    <location>
        <begin position="2"/>
        <end position="357"/>
    </location>
</feature>
<evidence type="ECO:0000259" key="4">
    <source>
        <dbReference type="Pfam" id="PF00733"/>
    </source>
</evidence>
<dbReference type="InterPro" id="IPR051786">
    <property type="entry name" value="ASN_synthetase/amidase"/>
</dbReference>
<proteinExistence type="predicted"/>
<evidence type="ECO:0000256" key="2">
    <source>
        <dbReference type="ARBA" id="ARBA00012737"/>
    </source>
</evidence>
<dbReference type="CDD" id="cd01991">
    <property type="entry name" value="Asn_synthase_B_C"/>
    <property type="match status" value="1"/>
</dbReference>
<sequence>MSLLARQGHDRIHTFTVGLSEFEGDTKYNDLHYARQVAKLAGTKHHEALLTTDEFLKILPQTIDAQDDLVSEPSSVFLFHALRMAKDEGIRVVVTGEANDELCCGHGGMVEIRDGHDKRWAKLMRLPAPVRRAAALLAPLLSPKRTDVLRRAADGGEYFWSYEIAWPQVDLPNIVSADFLRRTSDHPASEVVLQNRKRVDASAHGKRDYLNHMVYAMMQDNYFGNLMLSKLDLLSATFGLESRCPYTSPDYAHWVYNVPASLKFKDGWVKYFFKKSINGVLPKEIIYRPKQGFRTPVQELFVGRLAEWARPILLETGFTKAGILRRDHLANLLERHKRRERDHSTKLWTAMVLNMWHDRWLT</sequence>
<evidence type="ECO:0000313" key="5">
    <source>
        <dbReference type="EMBL" id="AKU98427.1"/>
    </source>
</evidence>
<dbReference type="EC" id="6.3.5.4" evidence="2"/>
<evidence type="ECO:0000313" key="6">
    <source>
        <dbReference type="Proteomes" id="UP000064967"/>
    </source>
</evidence>
<name>A0A0K1PY42_9BACT</name>
<dbReference type="KEGG" id="llu:AKJ09_05091"/>
<dbReference type="PANTHER" id="PTHR43284:SF1">
    <property type="entry name" value="ASPARAGINE SYNTHETASE"/>
    <property type="match status" value="1"/>
</dbReference>
<dbReference type="InterPro" id="IPR001962">
    <property type="entry name" value="Asn_synthase"/>
</dbReference>
<dbReference type="GO" id="GO:0004066">
    <property type="term" value="F:asparagine synthase (glutamine-hydrolyzing) activity"/>
    <property type="evidence" value="ECO:0007669"/>
    <property type="project" value="UniProtKB-EC"/>
</dbReference>
<dbReference type="AlphaFoldDB" id="A0A0K1PY42"/>
<gene>
    <name evidence="5" type="ORF">AKJ09_05091</name>
</gene>
<comment type="catalytic activity">
    <reaction evidence="3">
        <text>L-aspartate + L-glutamine + ATP + H2O = L-asparagine + L-glutamate + AMP + diphosphate + H(+)</text>
        <dbReference type="Rhea" id="RHEA:12228"/>
        <dbReference type="ChEBI" id="CHEBI:15377"/>
        <dbReference type="ChEBI" id="CHEBI:15378"/>
        <dbReference type="ChEBI" id="CHEBI:29985"/>
        <dbReference type="ChEBI" id="CHEBI:29991"/>
        <dbReference type="ChEBI" id="CHEBI:30616"/>
        <dbReference type="ChEBI" id="CHEBI:33019"/>
        <dbReference type="ChEBI" id="CHEBI:58048"/>
        <dbReference type="ChEBI" id="CHEBI:58359"/>
        <dbReference type="ChEBI" id="CHEBI:456215"/>
        <dbReference type="EC" id="6.3.5.4"/>
    </reaction>
</comment>
<dbReference type="STRING" id="1391654.AKJ09_05091"/>
<organism evidence="5 6">
    <name type="scientific">Labilithrix luteola</name>
    <dbReference type="NCBI Taxonomy" id="1391654"/>
    <lineage>
        <taxon>Bacteria</taxon>
        <taxon>Pseudomonadati</taxon>
        <taxon>Myxococcota</taxon>
        <taxon>Polyangia</taxon>
        <taxon>Polyangiales</taxon>
        <taxon>Labilitrichaceae</taxon>
        <taxon>Labilithrix</taxon>
    </lineage>
</organism>
<dbReference type="EMBL" id="CP012333">
    <property type="protein sequence ID" value="AKU98427.1"/>
    <property type="molecule type" value="Genomic_DNA"/>
</dbReference>
<evidence type="ECO:0000256" key="3">
    <source>
        <dbReference type="ARBA" id="ARBA00048741"/>
    </source>
</evidence>
<dbReference type="Proteomes" id="UP000064967">
    <property type="component" value="Chromosome"/>
</dbReference>
<reference evidence="5 6" key="1">
    <citation type="submission" date="2015-08" db="EMBL/GenBank/DDBJ databases">
        <authorList>
            <person name="Babu N.S."/>
            <person name="Beckwith C.J."/>
            <person name="Beseler K.G."/>
            <person name="Brison A."/>
            <person name="Carone J.V."/>
            <person name="Caskin T.P."/>
            <person name="Diamond M."/>
            <person name="Durham M.E."/>
            <person name="Foxe J.M."/>
            <person name="Go M."/>
            <person name="Henderson B.A."/>
            <person name="Jones I.B."/>
            <person name="McGettigan J.A."/>
            <person name="Micheletti S.J."/>
            <person name="Nasrallah M.E."/>
            <person name="Ortiz D."/>
            <person name="Piller C.R."/>
            <person name="Privatt S.R."/>
            <person name="Schneider S.L."/>
            <person name="Sharp S."/>
            <person name="Smith T.C."/>
            <person name="Stanton J.D."/>
            <person name="Ullery H.E."/>
            <person name="Wilson R.J."/>
            <person name="Serrano M.G."/>
            <person name="Buck G."/>
            <person name="Lee V."/>
            <person name="Wang Y."/>
            <person name="Carvalho R."/>
            <person name="Voegtly L."/>
            <person name="Shi R."/>
            <person name="Duckworth R."/>
            <person name="Johnson A."/>
            <person name="Loviza R."/>
            <person name="Walstead R."/>
            <person name="Shah Z."/>
            <person name="Kiflezghi M."/>
            <person name="Wade K."/>
            <person name="Ball S.L."/>
            <person name="Bradley K.W."/>
            <person name="Asai D.J."/>
            <person name="Bowman C.A."/>
            <person name="Russell D.A."/>
            <person name="Pope W.H."/>
            <person name="Jacobs-Sera D."/>
            <person name="Hendrix R.W."/>
            <person name="Hatfull G.F."/>
        </authorList>
    </citation>
    <scope>NUCLEOTIDE SEQUENCE [LARGE SCALE GENOMIC DNA]</scope>
    <source>
        <strain evidence="5 6">DSM 27648</strain>
    </source>
</reference>
<dbReference type="Pfam" id="PF00733">
    <property type="entry name" value="Asn_synthase"/>
    <property type="match status" value="1"/>
</dbReference>